<dbReference type="Gene3D" id="1.20.120.160">
    <property type="entry name" value="HPT domain"/>
    <property type="match status" value="1"/>
</dbReference>
<sequence length="149" mass="15920">MSQKRRPNPVLDDCRGIMNFGDESLYLVVLKDYAEELLAAVHRIESMNDKARLKDEVALLRGSASYMGAERLKMAAAALLLALESCQGNETALRATLCEQARAVCVEARTLAAGRSASGTGAEVAAELVPVLEGAGEKPPRKCTGCLLQ</sequence>
<protein>
    <submittedName>
        <fullName evidence="1">Uncharacterized protein</fullName>
    </submittedName>
</protein>
<name>A0A9P1DI12_9DINO</name>
<evidence type="ECO:0000313" key="2">
    <source>
        <dbReference type="EMBL" id="CAL4796315.1"/>
    </source>
</evidence>
<dbReference type="GO" id="GO:0000160">
    <property type="term" value="P:phosphorelay signal transduction system"/>
    <property type="evidence" value="ECO:0007669"/>
    <property type="project" value="InterPro"/>
</dbReference>
<evidence type="ECO:0000313" key="3">
    <source>
        <dbReference type="Proteomes" id="UP001152797"/>
    </source>
</evidence>
<keyword evidence="3" id="KW-1185">Reference proteome</keyword>
<dbReference type="OrthoDB" id="443393at2759"/>
<proteinExistence type="predicted"/>
<reference evidence="1" key="1">
    <citation type="submission" date="2022-10" db="EMBL/GenBank/DDBJ databases">
        <authorList>
            <person name="Chen Y."/>
            <person name="Dougan E. K."/>
            <person name="Chan C."/>
            <person name="Rhodes N."/>
            <person name="Thang M."/>
        </authorList>
    </citation>
    <scope>NUCLEOTIDE SEQUENCE</scope>
</reference>
<evidence type="ECO:0000313" key="1">
    <source>
        <dbReference type="EMBL" id="CAI4009003.1"/>
    </source>
</evidence>
<dbReference type="InterPro" id="IPR036641">
    <property type="entry name" value="HPT_dom_sf"/>
</dbReference>
<organism evidence="1">
    <name type="scientific">Cladocopium goreaui</name>
    <dbReference type="NCBI Taxonomy" id="2562237"/>
    <lineage>
        <taxon>Eukaryota</taxon>
        <taxon>Sar</taxon>
        <taxon>Alveolata</taxon>
        <taxon>Dinophyceae</taxon>
        <taxon>Suessiales</taxon>
        <taxon>Symbiodiniaceae</taxon>
        <taxon>Cladocopium</taxon>
    </lineage>
</organism>
<dbReference type="AlphaFoldDB" id="A0A9P1DI12"/>
<dbReference type="EMBL" id="CAMXCT020004445">
    <property type="protein sequence ID" value="CAL1162378.1"/>
    <property type="molecule type" value="Genomic_DNA"/>
</dbReference>
<dbReference type="SUPFAM" id="SSF47226">
    <property type="entry name" value="Histidine-containing phosphotransfer domain, HPT domain"/>
    <property type="match status" value="1"/>
</dbReference>
<dbReference type="Proteomes" id="UP001152797">
    <property type="component" value="Unassembled WGS sequence"/>
</dbReference>
<dbReference type="EMBL" id="CAMXCT010004445">
    <property type="protein sequence ID" value="CAI4009003.1"/>
    <property type="molecule type" value="Genomic_DNA"/>
</dbReference>
<reference evidence="2 3" key="2">
    <citation type="submission" date="2024-05" db="EMBL/GenBank/DDBJ databases">
        <authorList>
            <person name="Chen Y."/>
            <person name="Shah S."/>
            <person name="Dougan E. K."/>
            <person name="Thang M."/>
            <person name="Chan C."/>
        </authorList>
    </citation>
    <scope>NUCLEOTIDE SEQUENCE [LARGE SCALE GENOMIC DNA]</scope>
</reference>
<comment type="caution">
    <text evidence="1">The sequence shown here is derived from an EMBL/GenBank/DDBJ whole genome shotgun (WGS) entry which is preliminary data.</text>
</comment>
<accession>A0A9P1DI12</accession>
<dbReference type="EMBL" id="CAMXCT030004445">
    <property type="protein sequence ID" value="CAL4796315.1"/>
    <property type="molecule type" value="Genomic_DNA"/>
</dbReference>
<gene>
    <name evidence="1" type="ORF">C1SCF055_LOCUS34391</name>
</gene>